<sequence length="63" mass="7104">MKFAALALRALSETGDATLKRFVENGETTRYSRNHVRSAETAPAPSAKRWNRIPDTISRRTTK</sequence>
<evidence type="ECO:0000313" key="3">
    <source>
        <dbReference type="Proteomes" id="UP001501729"/>
    </source>
</evidence>
<feature type="region of interest" description="Disordered" evidence="1">
    <location>
        <begin position="33"/>
        <end position="63"/>
    </location>
</feature>
<keyword evidence="3" id="KW-1185">Reference proteome</keyword>
<dbReference type="AlphaFoldDB" id="A0AAV3UQW0"/>
<reference evidence="2 3" key="1">
    <citation type="journal article" date="2019" name="Int. J. Syst. Evol. Microbiol.">
        <title>The Global Catalogue of Microorganisms (GCM) 10K type strain sequencing project: providing services to taxonomists for standard genome sequencing and annotation.</title>
        <authorList>
            <consortium name="The Broad Institute Genomics Platform"/>
            <consortium name="The Broad Institute Genome Sequencing Center for Infectious Disease"/>
            <person name="Wu L."/>
            <person name="Ma J."/>
        </authorList>
    </citation>
    <scope>NUCLEOTIDE SEQUENCE [LARGE SCALE GENOMIC DNA]</scope>
    <source>
        <strain evidence="2 3">JCM 17504</strain>
    </source>
</reference>
<comment type="caution">
    <text evidence="2">The sequence shown here is derived from an EMBL/GenBank/DDBJ whole genome shotgun (WGS) entry which is preliminary data.</text>
</comment>
<organism evidence="2 3">
    <name type="scientific">Haladaptatus pallidirubidus</name>
    <dbReference type="NCBI Taxonomy" id="1008152"/>
    <lineage>
        <taxon>Archaea</taxon>
        <taxon>Methanobacteriati</taxon>
        <taxon>Methanobacteriota</taxon>
        <taxon>Stenosarchaea group</taxon>
        <taxon>Halobacteria</taxon>
        <taxon>Halobacteriales</taxon>
        <taxon>Haladaptataceae</taxon>
        <taxon>Haladaptatus</taxon>
    </lineage>
</organism>
<evidence type="ECO:0000313" key="2">
    <source>
        <dbReference type="EMBL" id="GAA5064396.1"/>
    </source>
</evidence>
<dbReference type="EMBL" id="BAABKX010000030">
    <property type="protein sequence ID" value="GAA5064396.1"/>
    <property type="molecule type" value="Genomic_DNA"/>
</dbReference>
<protein>
    <submittedName>
        <fullName evidence="2">Uncharacterized protein</fullName>
    </submittedName>
</protein>
<gene>
    <name evidence="2" type="ORF">GCM10025751_53940</name>
</gene>
<proteinExistence type="predicted"/>
<accession>A0AAV3UQW0</accession>
<dbReference type="Proteomes" id="UP001501729">
    <property type="component" value="Unassembled WGS sequence"/>
</dbReference>
<evidence type="ECO:0000256" key="1">
    <source>
        <dbReference type="SAM" id="MobiDB-lite"/>
    </source>
</evidence>
<name>A0AAV3UQW0_9EURY</name>